<gene>
    <name evidence="4" type="ORF">EDEG_00068</name>
</gene>
<comment type="subcellular location">
    <subcellularLocation>
        <location evidence="1">Nucleus</location>
    </subcellularLocation>
</comment>
<reference evidence="4 5" key="1">
    <citation type="submission" date="2011-08" db="EMBL/GenBank/DDBJ databases">
        <authorList>
            <person name="Liu Z.J."/>
            <person name="Shi F.L."/>
            <person name="Lu J.Q."/>
            <person name="Li M."/>
            <person name="Wang Z.L."/>
        </authorList>
    </citation>
    <scope>NUCLEOTIDE SEQUENCE [LARGE SCALE GENOMIC DNA]</scope>
    <source>
        <strain evidence="4 5">USNM 41457</strain>
    </source>
</reference>
<organism evidence="4 5">
    <name type="scientific">Edhazardia aedis (strain USNM 41457)</name>
    <name type="common">Microsporidian parasite</name>
    <dbReference type="NCBI Taxonomy" id="1003232"/>
    <lineage>
        <taxon>Eukaryota</taxon>
        <taxon>Fungi</taxon>
        <taxon>Fungi incertae sedis</taxon>
        <taxon>Microsporidia</taxon>
        <taxon>Edhazardia</taxon>
    </lineage>
</organism>
<dbReference type="GO" id="GO:0005634">
    <property type="term" value="C:nucleus"/>
    <property type="evidence" value="ECO:0007669"/>
    <property type="project" value="UniProtKB-SubCell"/>
</dbReference>
<evidence type="ECO:0000313" key="4">
    <source>
        <dbReference type="EMBL" id="EJW04951.1"/>
    </source>
</evidence>
<accession>J9DB05</accession>
<comment type="caution">
    <text evidence="4">The sequence shown here is derived from an EMBL/GenBank/DDBJ whole genome shotgun (WGS) entry which is preliminary data.</text>
</comment>
<keyword evidence="5" id="KW-1185">Reference proteome</keyword>
<evidence type="ECO:0000259" key="3">
    <source>
        <dbReference type="PROSITE" id="PS50827"/>
    </source>
</evidence>
<evidence type="ECO:0000313" key="5">
    <source>
        <dbReference type="Proteomes" id="UP000003163"/>
    </source>
</evidence>
<feature type="domain" description="DDT" evidence="3">
    <location>
        <begin position="404"/>
        <end position="465"/>
    </location>
</feature>
<dbReference type="PROSITE" id="PS50827">
    <property type="entry name" value="DDT"/>
    <property type="match status" value="1"/>
</dbReference>
<name>J9DB05_EDHAE</name>
<dbReference type="EMBL" id="AFBI03000001">
    <property type="protein sequence ID" value="EJW04951.1"/>
    <property type="molecule type" value="Genomic_DNA"/>
</dbReference>
<protein>
    <recommendedName>
        <fullName evidence="3">DDT domain-containing protein</fullName>
    </recommendedName>
</protein>
<dbReference type="AlphaFoldDB" id="J9DB05"/>
<dbReference type="InParanoid" id="J9DB05"/>
<reference evidence="5" key="2">
    <citation type="submission" date="2015-07" db="EMBL/GenBank/DDBJ databases">
        <title>Contrasting host-pathogen interactions and genome evolution in two generalist and specialist microsporidian pathogens of mosquitoes.</title>
        <authorList>
            <consortium name="The Broad Institute Genomics Platform"/>
            <consortium name="The Broad Institute Genome Sequencing Center for Infectious Disease"/>
            <person name="Cuomo C.A."/>
            <person name="Sanscrainte N.D."/>
            <person name="Goldberg J.M."/>
            <person name="Heiman D."/>
            <person name="Young S."/>
            <person name="Zeng Q."/>
            <person name="Becnel J.J."/>
            <person name="Birren B.W."/>
        </authorList>
    </citation>
    <scope>NUCLEOTIDE SEQUENCE [LARGE SCALE GENOMIC DNA]</scope>
    <source>
        <strain evidence="5">USNM 41457</strain>
    </source>
</reference>
<evidence type="ECO:0000256" key="2">
    <source>
        <dbReference type="ARBA" id="ARBA00023242"/>
    </source>
</evidence>
<dbReference type="Proteomes" id="UP000003163">
    <property type="component" value="Unassembled WGS sequence"/>
</dbReference>
<proteinExistence type="predicted"/>
<sequence>MYDDAEKSEFLVNIPKSVSCLRSSIQEKVDSKYEVSNYLDLIDISNNSFIVGKLLEKYHNNNDCSNKKTLQLIIQNFYANYNKFSENDFEKKRNLRDITKKEHETIKTENSNQDIHQNKAIRGDNNQKFNKYPEIWDLNVDGTKIITTRCLNKSDIITFDSSDYKQKIFNDHKINEKHFEQDILNKRKQSGLSTKKDIKFDNERFLLQKGLTNIKKTFEDPYAGMAPLNSESKKLNNKNRKFPKSSEFIQEDTEKYFKRIKTDTDSQYTSEKGANSGKVSKLENVFEQSYYNDDNSTIECYPNGFKKNGLLKSNSIIRNLNIKNYLSNNKKISNNNNTTVPIHFRNTCKQIPDNCSKNTEKSTVMNQKIPIYNNIQLKSDYFEDTKFTEKFSIGKKISFSGLDSVEIELIFRIFCFVDYFSSYLKIENINFEELIENLRSKNYNTTYIAHLHIKLMNLLFEEILKCKEDFLSDCCSISLSNEDFSIFFSSFRPDFFAEKNQDKSKIRCFLVNKTSDFFAKKISLKQWKNTLVCFFTRIAENFSIKISDLINEALDFSNQSISGNIDNKSFEIPNNLKKEDNLKCFTDERKFDKLDETELIKNNSENHNENVFIEAFNNEINKKTVISVPCDRIKHRATILLYMIDMVIQTKGFKKHIESIVDMVKQKEKSKFELNSSIRKKTLEYKNCQKDDEIAKIRSDICNLDSQMHDVDKWLVTNRFRGSIGSIDSWDFFYLNKNLYYKNNKEIYIIDSTNYDNLIRKLRYKFTKENVYVINVIKALKNETSIKEQT</sequence>
<dbReference type="InterPro" id="IPR018501">
    <property type="entry name" value="DDT_dom"/>
</dbReference>
<dbReference type="HOGENOM" id="CLU_355259_0_0_1"/>
<evidence type="ECO:0000256" key="1">
    <source>
        <dbReference type="ARBA" id="ARBA00004123"/>
    </source>
</evidence>
<dbReference type="VEuPathDB" id="MicrosporidiaDB:EDEG_00068"/>
<keyword evidence="2" id="KW-0539">Nucleus</keyword>